<feature type="transmembrane region" description="Helical" evidence="1">
    <location>
        <begin position="30"/>
        <end position="52"/>
    </location>
</feature>
<reference evidence="2 3" key="1">
    <citation type="submission" date="2015-06" db="EMBL/GenBank/DDBJ databases">
        <title>The Genome Sequence of Enterococcus cecorum 170AEA1.</title>
        <authorList>
            <consortium name="The Broad Institute Genomics Platform"/>
            <consortium name="The Broad Institute Genome Sequencing Center for Infectious Disease"/>
            <person name="Earl A.M."/>
            <person name="Van Tyne D."/>
            <person name="Lebreton F."/>
            <person name="Saavedra J.T."/>
            <person name="Gilmore M.S."/>
            <person name="Manson McGuire A."/>
            <person name="Clock S."/>
            <person name="Crupain M."/>
            <person name="Rangan U."/>
            <person name="Young S."/>
            <person name="Abouelleil A."/>
            <person name="Cao P."/>
            <person name="Chapman S.B."/>
            <person name="Griggs A."/>
            <person name="Priest M."/>
            <person name="Shea T."/>
            <person name="Wortman J."/>
            <person name="Nusbaum C."/>
            <person name="Birren B."/>
        </authorList>
    </citation>
    <scope>NUCLEOTIDE SEQUENCE [LARGE SCALE GENOMIC DNA]</scope>
    <source>
        <strain evidence="2 3">170AEA1</strain>
    </source>
</reference>
<evidence type="ECO:0000256" key="1">
    <source>
        <dbReference type="SAM" id="Phobius"/>
    </source>
</evidence>
<evidence type="ECO:0000313" key="3">
    <source>
        <dbReference type="Proteomes" id="UP000252800"/>
    </source>
</evidence>
<dbReference type="EMBL" id="LEOY01000023">
    <property type="protein sequence ID" value="RBR27480.1"/>
    <property type="molecule type" value="Genomic_DNA"/>
</dbReference>
<feature type="transmembrane region" description="Helical" evidence="1">
    <location>
        <begin position="303"/>
        <end position="326"/>
    </location>
</feature>
<feature type="transmembrane region" description="Helical" evidence="1">
    <location>
        <begin position="119"/>
        <end position="137"/>
    </location>
</feature>
<feature type="transmembrane region" description="Helical" evidence="1">
    <location>
        <begin position="338"/>
        <end position="356"/>
    </location>
</feature>
<feature type="transmembrane region" description="Helical" evidence="1">
    <location>
        <begin position="363"/>
        <end position="385"/>
    </location>
</feature>
<accession>A0A366SEX1</accession>
<keyword evidence="1" id="KW-0812">Transmembrane</keyword>
<dbReference type="AlphaFoldDB" id="A0A366SEX1"/>
<dbReference type="Pfam" id="PF14264">
    <property type="entry name" value="Glucos_trans_II"/>
    <property type="match status" value="1"/>
</dbReference>
<name>A0A366SEX1_9ENTE</name>
<comment type="caution">
    <text evidence="2">The sequence shown here is derived from an EMBL/GenBank/DDBJ whole genome shotgun (WGS) entry which is preliminary data.</text>
</comment>
<evidence type="ECO:0000313" key="2">
    <source>
        <dbReference type="EMBL" id="RBR27480.1"/>
    </source>
</evidence>
<dbReference type="InterPro" id="IPR025686">
    <property type="entry name" value="Glucos_trans_II"/>
</dbReference>
<sequence>MNSRLQRQGSPKADANQSMKEWLMQNKPSIAINLIGYLSVLVIIGLSNYPYVDDVVRQINGMTNFAAHYSRWGSELFAWFIQGGRHLTDQGITTFVISALILTMTSLLALYLLYPNRKVPLAASVMSLFIGMNPWFLECVSFRFDGPFLSLSLFFCFVGYLAFRKRTIYLLPSVAISVFLMCNTYQSSSGVAIIVALVLSYQALLQGEKLQQVFPKLLFSALGFVLGMLLYLVETSFNPELSSRGDTVNIAPISQMPTKLVENAQAYFTEIIQNSAKIWLLMAVLVILGFICYSFLTSKVPLTLTVIYLILFIILASVLSYGVLLVFEVPLVETAGRYGGYGLSVLIALIGCMSVSEVRFRKFYLVQSVLLVWFMFYQFTFAYGYGYLLDNQRETVAFQTQLLTQDLKEVVTKKRKTIFSNQLYDVSPVVLNAQRNYPILKKLIPDMNNPYWPNEFWLRSLTGLDVKLAPGSYDFSNFPVNDPTIKTVTKNQLYNIYVNENQIFVERK</sequence>
<organism evidence="2 3">
    <name type="scientific">Enterococcus cecorum</name>
    <dbReference type="NCBI Taxonomy" id="44008"/>
    <lineage>
        <taxon>Bacteria</taxon>
        <taxon>Bacillati</taxon>
        <taxon>Bacillota</taxon>
        <taxon>Bacilli</taxon>
        <taxon>Lactobacillales</taxon>
        <taxon>Enterococcaceae</taxon>
        <taxon>Enterococcus</taxon>
    </lineage>
</organism>
<feature type="transmembrane region" description="Helical" evidence="1">
    <location>
        <begin position="175"/>
        <end position="201"/>
    </location>
</feature>
<feature type="transmembrane region" description="Helical" evidence="1">
    <location>
        <begin position="92"/>
        <end position="113"/>
    </location>
</feature>
<keyword evidence="1" id="KW-0472">Membrane</keyword>
<dbReference type="Proteomes" id="UP000252800">
    <property type="component" value="Unassembled WGS sequence"/>
</dbReference>
<evidence type="ECO:0008006" key="4">
    <source>
        <dbReference type="Google" id="ProtNLM"/>
    </source>
</evidence>
<protein>
    <recommendedName>
        <fullName evidence="4">Glucosyl transferase GtrII</fullName>
    </recommendedName>
</protein>
<keyword evidence="1" id="KW-1133">Transmembrane helix</keyword>
<gene>
    <name evidence="2" type="ORF">EB18_02167</name>
</gene>
<feature type="transmembrane region" description="Helical" evidence="1">
    <location>
        <begin position="278"/>
        <end position="296"/>
    </location>
</feature>
<dbReference type="RefSeq" id="WP_113785165.1">
    <property type="nucleotide sequence ID" value="NZ_KZ845748.1"/>
</dbReference>
<feature type="transmembrane region" description="Helical" evidence="1">
    <location>
        <begin position="144"/>
        <end position="163"/>
    </location>
</feature>
<feature type="transmembrane region" description="Helical" evidence="1">
    <location>
        <begin position="213"/>
        <end position="233"/>
    </location>
</feature>
<proteinExistence type="predicted"/>